<comment type="caution">
    <text evidence="1">The sequence shown here is derived from an EMBL/GenBank/DDBJ whole genome shotgun (WGS) entry which is preliminary data.</text>
</comment>
<evidence type="ECO:0000313" key="1">
    <source>
        <dbReference type="EMBL" id="GAG18090.1"/>
    </source>
</evidence>
<feature type="non-terminal residue" evidence="1">
    <location>
        <position position="97"/>
    </location>
</feature>
<dbReference type="AlphaFoldDB" id="X0VIK7"/>
<name>X0VIK7_9ZZZZ</name>
<dbReference type="EMBL" id="BARS01039365">
    <property type="protein sequence ID" value="GAG18090.1"/>
    <property type="molecule type" value="Genomic_DNA"/>
</dbReference>
<organism evidence="1">
    <name type="scientific">marine sediment metagenome</name>
    <dbReference type="NCBI Taxonomy" id="412755"/>
    <lineage>
        <taxon>unclassified sequences</taxon>
        <taxon>metagenomes</taxon>
        <taxon>ecological metagenomes</taxon>
    </lineage>
</organism>
<accession>X0VIK7</accession>
<sequence>MLKVYDVNGVERDLLWLQAQYGNVRHLNAPGRVKFALVEIHETIGPALIKVEVLGVEAWPKVAQPVANHWPDESLPSLAGGGLQTRWETRACVQHTN</sequence>
<gene>
    <name evidence="1" type="ORF">S01H1_60120</name>
</gene>
<reference evidence="1" key="1">
    <citation type="journal article" date="2014" name="Front. Microbiol.">
        <title>High frequency of phylogenetically diverse reductive dehalogenase-homologous genes in deep subseafloor sedimentary metagenomes.</title>
        <authorList>
            <person name="Kawai M."/>
            <person name="Futagami T."/>
            <person name="Toyoda A."/>
            <person name="Takaki Y."/>
            <person name="Nishi S."/>
            <person name="Hori S."/>
            <person name="Arai W."/>
            <person name="Tsubouchi T."/>
            <person name="Morono Y."/>
            <person name="Uchiyama I."/>
            <person name="Ito T."/>
            <person name="Fujiyama A."/>
            <person name="Inagaki F."/>
            <person name="Takami H."/>
        </authorList>
    </citation>
    <scope>NUCLEOTIDE SEQUENCE</scope>
    <source>
        <strain evidence="1">Expedition CK06-06</strain>
    </source>
</reference>
<protein>
    <submittedName>
        <fullName evidence="1">Uncharacterized protein</fullName>
    </submittedName>
</protein>
<proteinExistence type="predicted"/>